<dbReference type="InterPro" id="IPR009945">
    <property type="entry name" value="ATPase_inh_sub_z"/>
</dbReference>
<dbReference type="InterPro" id="IPR038293">
    <property type="entry name" value="ATPase_inh_sub_z_sf"/>
</dbReference>
<dbReference type="RefSeq" id="WP_150063366.1">
    <property type="nucleotide sequence ID" value="NZ_JACHII010000015.1"/>
</dbReference>
<name>A0A5M6I891_9PROT</name>
<dbReference type="Gene3D" id="1.10.790.20">
    <property type="entry name" value="Domain of unknown function DUF1476"/>
    <property type="match status" value="1"/>
</dbReference>
<reference evidence="1 2" key="1">
    <citation type="submission" date="2019-09" db="EMBL/GenBank/DDBJ databases">
        <title>Genome sequence of Roseospira marina, one of the more divergent members of the non-sulfur purple photosynthetic bacterial family, the Rhodospirillaceae.</title>
        <authorList>
            <person name="Meyer T."/>
            <person name="Kyndt J."/>
        </authorList>
    </citation>
    <scope>NUCLEOTIDE SEQUENCE [LARGE SCALE GENOMIC DNA]</scope>
    <source>
        <strain evidence="1 2">DSM 15113</strain>
    </source>
</reference>
<evidence type="ECO:0000313" key="1">
    <source>
        <dbReference type="EMBL" id="KAA5604456.1"/>
    </source>
</evidence>
<dbReference type="AlphaFoldDB" id="A0A5M6I891"/>
<sequence length="115" mass="12997">MSDPFRDREKGFEAKYEHDEALRFRILTRRNKLLGLWVAAEIGKTGRDADVYAQALIDYALVHGAPDALASRVYADLTNAGVEITRHRLEVRMSKLLHEAEAKINEERVAGSPSF</sequence>
<dbReference type="OrthoDB" id="9810387at2"/>
<proteinExistence type="predicted"/>
<dbReference type="EMBL" id="VWPJ01000017">
    <property type="protein sequence ID" value="KAA5604456.1"/>
    <property type="molecule type" value="Genomic_DNA"/>
</dbReference>
<dbReference type="Proteomes" id="UP000324065">
    <property type="component" value="Unassembled WGS sequence"/>
</dbReference>
<keyword evidence="2" id="KW-1185">Reference proteome</keyword>
<accession>A0A5M6I891</accession>
<dbReference type="PIRSF" id="PIRSF031780">
    <property type="entry name" value="UCP031780"/>
    <property type="match status" value="1"/>
</dbReference>
<evidence type="ECO:0000313" key="2">
    <source>
        <dbReference type="Proteomes" id="UP000324065"/>
    </source>
</evidence>
<organism evidence="1 2">
    <name type="scientific">Roseospira marina</name>
    <dbReference type="NCBI Taxonomy" id="140057"/>
    <lineage>
        <taxon>Bacteria</taxon>
        <taxon>Pseudomonadati</taxon>
        <taxon>Pseudomonadota</taxon>
        <taxon>Alphaproteobacteria</taxon>
        <taxon>Rhodospirillales</taxon>
        <taxon>Rhodospirillaceae</taxon>
        <taxon>Roseospira</taxon>
    </lineage>
</organism>
<dbReference type="Pfam" id="PF07345">
    <property type="entry name" value="ATPaseInh_sub_z"/>
    <property type="match status" value="1"/>
</dbReference>
<protein>
    <submittedName>
        <fullName evidence="1">DUF1476 domain-containing protein</fullName>
    </submittedName>
</protein>
<comment type="caution">
    <text evidence="1">The sequence shown here is derived from an EMBL/GenBank/DDBJ whole genome shotgun (WGS) entry which is preliminary data.</text>
</comment>
<gene>
    <name evidence="1" type="ORF">F1188_15535</name>
</gene>